<dbReference type="AlphaFoldDB" id="A0AAN5CX01"/>
<reference evidence="3" key="1">
    <citation type="submission" date="2022-10" db="EMBL/GenBank/DDBJ databases">
        <title>Genome assembly of Pristionchus species.</title>
        <authorList>
            <person name="Yoshida K."/>
            <person name="Sommer R.J."/>
        </authorList>
    </citation>
    <scope>NUCLEOTIDE SEQUENCE [LARGE SCALE GENOMIC DNA]</scope>
    <source>
        <strain evidence="3">RS5460</strain>
    </source>
</reference>
<name>A0AAN5CX01_9BILA</name>
<keyword evidence="3" id="KW-1185">Reference proteome</keyword>
<feature type="non-terminal residue" evidence="2">
    <location>
        <position position="1"/>
    </location>
</feature>
<evidence type="ECO:0000313" key="3">
    <source>
        <dbReference type="Proteomes" id="UP001328107"/>
    </source>
</evidence>
<dbReference type="EMBL" id="BTRK01000005">
    <property type="protein sequence ID" value="GMR52082.1"/>
    <property type="molecule type" value="Genomic_DNA"/>
</dbReference>
<feature type="non-terminal residue" evidence="2">
    <location>
        <position position="175"/>
    </location>
</feature>
<dbReference type="Proteomes" id="UP001328107">
    <property type="component" value="Unassembled WGS sequence"/>
</dbReference>
<evidence type="ECO:0000313" key="2">
    <source>
        <dbReference type="EMBL" id="GMR52082.1"/>
    </source>
</evidence>
<proteinExistence type="predicted"/>
<accession>A0AAN5CX01</accession>
<sequence length="175" mass="19176">VHAGIKCTDMGSKHAACSDPFDVAGIRNGNRYECMKGYFLKWIDSKDAQGVRRTTNADQSDTQSMQCNRDGWQIMGTSLTGLKVIGFYCEEVTPSSGDSPCAALNVDFEDYTLKKYFTCYYGETLGYTLNGVKTVGKSKKLFCGTNASGAPEWKWSFLDGLEEAAVPLGAKMSCF</sequence>
<gene>
    <name evidence="1" type="ORF">PMAYCL1PPCAC_22276</name>
    <name evidence="2" type="ORF">PMAYCL1PPCAC_22277</name>
</gene>
<evidence type="ECO:0000313" key="1">
    <source>
        <dbReference type="EMBL" id="GMR52081.1"/>
    </source>
</evidence>
<protein>
    <submittedName>
        <fullName evidence="2">Uncharacterized protein</fullName>
    </submittedName>
</protein>
<dbReference type="EMBL" id="BTRK01000005">
    <property type="protein sequence ID" value="GMR52081.1"/>
    <property type="molecule type" value="Genomic_DNA"/>
</dbReference>
<reference evidence="2" key="2">
    <citation type="submission" date="2023-06" db="EMBL/GenBank/DDBJ databases">
        <title>Genome assembly of Pristionchus species.</title>
        <authorList>
            <person name="Yoshida K."/>
            <person name="Sommer R.J."/>
        </authorList>
    </citation>
    <scope>NUCLEOTIDE SEQUENCE</scope>
    <source>
        <strain evidence="2 3">RS5460</strain>
    </source>
</reference>
<comment type="caution">
    <text evidence="2">The sequence shown here is derived from an EMBL/GenBank/DDBJ whole genome shotgun (WGS) entry which is preliminary data.</text>
</comment>
<organism evidence="2 3">
    <name type="scientific">Pristionchus mayeri</name>
    <dbReference type="NCBI Taxonomy" id="1317129"/>
    <lineage>
        <taxon>Eukaryota</taxon>
        <taxon>Metazoa</taxon>
        <taxon>Ecdysozoa</taxon>
        <taxon>Nematoda</taxon>
        <taxon>Chromadorea</taxon>
        <taxon>Rhabditida</taxon>
        <taxon>Rhabditina</taxon>
        <taxon>Diplogasteromorpha</taxon>
        <taxon>Diplogasteroidea</taxon>
        <taxon>Neodiplogasteridae</taxon>
        <taxon>Pristionchus</taxon>
    </lineage>
</organism>